<evidence type="ECO:0000313" key="3">
    <source>
        <dbReference type="EMBL" id="CAK8054465.1"/>
    </source>
</evidence>
<evidence type="ECO:0000313" key="4">
    <source>
        <dbReference type="Proteomes" id="UP001314241"/>
    </source>
</evidence>
<evidence type="ECO:0008006" key="5">
    <source>
        <dbReference type="Google" id="ProtNLM"/>
    </source>
</evidence>
<keyword evidence="2" id="KW-1133">Transmembrane helix</keyword>
<evidence type="ECO:0000256" key="2">
    <source>
        <dbReference type="SAM" id="Phobius"/>
    </source>
</evidence>
<name>A0ABM9N5J0_9LACO</name>
<feature type="region of interest" description="Disordered" evidence="1">
    <location>
        <begin position="29"/>
        <end position="69"/>
    </location>
</feature>
<keyword evidence="2" id="KW-0812">Transmembrane</keyword>
<comment type="caution">
    <text evidence="3">The sequence shown here is derived from an EMBL/GenBank/DDBJ whole genome shotgun (WGS) entry which is preliminary data.</text>
</comment>
<keyword evidence="4" id="KW-1185">Reference proteome</keyword>
<accession>A0ABM9N5J0</accession>
<feature type="compositionally biased region" description="Basic and acidic residues" evidence="1">
    <location>
        <begin position="31"/>
        <end position="42"/>
    </location>
</feature>
<dbReference type="EMBL" id="CAWVOH010000002">
    <property type="protein sequence ID" value="CAK8054465.1"/>
    <property type="molecule type" value="Genomic_DNA"/>
</dbReference>
<gene>
    <name evidence="3" type="ORF">R54876_GBNLAHCA_01034</name>
</gene>
<sequence>MQNKIYTILATAAVTIVAVVGVLYYIGDQNSSDHHPQKEERSSSSSQESSSSSSSSEKSDDDADDNSDDDEIKQVQAALIGNGFDLRLTDYDGVPVEEAMKKPGSPQNLVHDGIKQFYFQDDHVVRHTGLGMYVGGATGHYQIQPNKLIITYAGGASFTVPYNVDGDNVNFEPWTTSGDGHSYTYNFVSDPNAKAYIDSKPMQD</sequence>
<feature type="compositionally biased region" description="Low complexity" evidence="1">
    <location>
        <begin position="43"/>
        <end position="56"/>
    </location>
</feature>
<keyword evidence="2" id="KW-0472">Membrane</keyword>
<feature type="compositionally biased region" description="Acidic residues" evidence="1">
    <location>
        <begin position="59"/>
        <end position="69"/>
    </location>
</feature>
<dbReference type="Proteomes" id="UP001314241">
    <property type="component" value="Unassembled WGS sequence"/>
</dbReference>
<feature type="transmembrane region" description="Helical" evidence="2">
    <location>
        <begin position="6"/>
        <end position="26"/>
    </location>
</feature>
<proteinExistence type="predicted"/>
<protein>
    <recommendedName>
        <fullName evidence="5">Lipoprotein</fullName>
    </recommendedName>
</protein>
<dbReference type="RefSeq" id="WP_349642012.1">
    <property type="nucleotide sequence ID" value="NZ_CAWVOH010000002.1"/>
</dbReference>
<organism evidence="3 4">
    <name type="scientific">Eupransor demetentiae</name>
    <dbReference type="NCBI Taxonomy" id="3109584"/>
    <lineage>
        <taxon>Bacteria</taxon>
        <taxon>Bacillati</taxon>
        <taxon>Bacillota</taxon>
        <taxon>Bacilli</taxon>
        <taxon>Lactobacillales</taxon>
        <taxon>Lactobacillaceae</taxon>
        <taxon>Eupransor</taxon>
    </lineage>
</organism>
<evidence type="ECO:0000256" key="1">
    <source>
        <dbReference type="SAM" id="MobiDB-lite"/>
    </source>
</evidence>
<reference evidence="3 4" key="1">
    <citation type="submission" date="2024-01" db="EMBL/GenBank/DDBJ databases">
        <authorList>
            <person name="Botero Cardona J."/>
        </authorList>
    </citation>
    <scope>NUCLEOTIDE SEQUENCE [LARGE SCALE GENOMIC DNA]</scope>
    <source>
        <strain evidence="3 4">LMG 33000</strain>
    </source>
</reference>